<gene>
    <name evidence="5" type="ORF">EO244_09820</name>
</gene>
<evidence type="ECO:0000256" key="2">
    <source>
        <dbReference type="PIRSR" id="PIRSR620019-1"/>
    </source>
</evidence>
<dbReference type="PANTHER" id="PTHR43300">
    <property type="entry name" value="ACETYLTRANSFERASE"/>
    <property type="match status" value="1"/>
</dbReference>
<keyword evidence="5" id="KW-0808">Transferase</keyword>
<reference evidence="5 6" key="1">
    <citation type="submission" date="2019-01" db="EMBL/GenBank/DDBJ databases">
        <title>Ancylomarina salipaludis sp. nov., isolated from a salt marsh.</title>
        <authorList>
            <person name="Yoon J.-H."/>
        </authorList>
    </citation>
    <scope>NUCLEOTIDE SEQUENCE [LARGE SCALE GENOMIC DNA]</scope>
    <source>
        <strain evidence="5 6">SHSM-M15</strain>
    </source>
</reference>
<evidence type="ECO:0000259" key="4">
    <source>
        <dbReference type="Pfam" id="PF17836"/>
    </source>
</evidence>
<dbReference type="CDD" id="cd03360">
    <property type="entry name" value="LbH_AT_putative"/>
    <property type="match status" value="1"/>
</dbReference>
<keyword evidence="6" id="KW-1185">Reference proteome</keyword>
<dbReference type="SUPFAM" id="SSF51161">
    <property type="entry name" value="Trimeric LpxA-like enzymes"/>
    <property type="match status" value="1"/>
</dbReference>
<comment type="caution">
    <text evidence="5">The sequence shown here is derived from an EMBL/GenBank/DDBJ whole genome shotgun (WGS) entry which is preliminary data.</text>
</comment>
<organism evidence="5 6">
    <name type="scientific">Ancylomarina salipaludis</name>
    <dbReference type="NCBI Taxonomy" id="2501299"/>
    <lineage>
        <taxon>Bacteria</taxon>
        <taxon>Pseudomonadati</taxon>
        <taxon>Bacteroidota</taxon>
        <taxon>Bacteroidia</taxon>
        <taxon>Marinilabiliales</taxon>
        <taxon>Marinifilaceae</taxon>
        <taxon>Ancylomarina</taxon>
    </lineage>
</organism>
<dbReference type="RefSeq" id="WP_129254501.1">
    <property type="nucleotide sequence ID" value="NZ_SAXA01000008.1"/>
</dbReference>
<dbReference type="AlphaFoldDB" id="A0A4Q1JKI7"/>
<dbReference type="InterPro" id="IPR011004">
    <property type="entry name" value="Trimer_LpxA-like_sf"/>
</dbReference>
<name>A0A4Q1JKI7_9BACT</name>
<feature type="domain" description="PglD N-terminal" evidence="4">
    <location>
        <begin position="3"/>
        <end position="82"/>
    </location>
</feature>
<sequence>MKNLLIIGARGFGREIYNLALQCPGYKVEYQIKGFLDDKKNALNDFTCYPPIVNSVEDYVVCDNDVFVCALGDIQYKKKYIQIIKDKGGDFITLIHPSANIHIDSKIGVGSIVLQNATLGSGSIVGDFALIQVSTIIGHDVKVGNYSRIDCHVVCTGGAIIEDEVTIYTSAVINQNVRVEKGACVGAVSFVLRRVKEYTTVHGNPAVRLN</sequence>
<dbReference type="InterPro" id="IPR041561">
    <property type="entry name" value="PglD_N"/>
</dbReference>
<evidence type="ECO:0000313" key="6">
    <source>
        <dbReference type="Proteomes" id="UP000289703"/>
    </source>
</evidence>
<dbReference type="EMBL" id="SAXA01000008">
    <property type="protein sequence ID" value="RXQ93867.1"/>
    <property type="molecule type" value="Genomic_DNA"/>
</dbReference>
<comment type="similarity">
    <text evidence="1">Belongs to the transferase hexapeptide repeat family.</text>
</comment>
<evidence type="ECO:0000313" key="5">
    <source>
        <dbReference type="EMBL" id="RXQ93867.1"/>
    </source>
</evidence>
<feature type="site" description="Increases basicity of active site His" evidence="2">
    <location>
        <position position="140"/>
    </location>
</feature>
<evidence type="ECO:0000256" key="3">
    <source>
        <dbReference type="PIRSR" id="PIRSR620019-2"/>
    </source>
</evidence>
<protein>
    <submittedName>
        <fullName evidence="5">Acetyltransferase</fullName>
    </submittedName>
</protein>
<feature type="binding site" evidence="3">
    <location>
        <position position="72"/>
    </location>
    <ligand>
        <name>substrate</name>
    </ligand>
</feature>
<feature type="active site" description="Proton acceptor" evidence="2">
    <location>
        <position position="139"/>
    </location>
</feature>
<proteinExistence type="inferred from homology"/>
<dbReference type="PANTHER" id="PTHR43300:SF7">
    <property type="entry name" value="UDP-N-ACETYLBACILLOSAMINE N-ACETYLTRANSFERASE"/>
    <property type="match status" value="1"/>
</dbReference>
<accession>A0A4Q1JKI7</accession>
<dbReference type="Pfam" id="PF17836">
    <property type="entry name" value="PglD_N"/>
    <property type="match status" value="1"/>
</dbReference>
<dbReference type="Gene3D" id="2.160.10.10">
    <property type="entry name" value="Hexapeptide repeat proteins"/>
    <property type="match status" value="1"/>
</dbReference>
<dbReference type="Proteomes" id="UP000289703">
    <property type="component" value="Unassembled WGS sequence"/>
</dbReference>
<dbReference type="GO" id="GO:0016740">
    <property type="term" value="F:transferase activity"/>
    <property type="evidence" value="ECO:0007669"/>
    <property type="project" value="UniProtKB-KW"/>
</dbReference>
<dbReference type="Gene3D" id="3.40.50.20">
    <property type="match status" value="1"/>
</dbReference>
<dbReference type="InterPro" id="IPR050179">
    <property type="entry name" value="Trans_hexapeptide_repeat"/>
</dbReference>
<evidence type="ECO:0000256" key="1">
    <source>
        <dbReference type="ARBA" id="ARBA00007274"/>
    </source>
</evidence>
<dbReference type="OrthoDB" id="708224at2"/>
<dbReference type="InterPro" id="IPR020019">
    <property type="entry name" value="AcTrfase_PglD-like"/>
</dbReference>